<feature type="region of interest" description="Disordered" evidence="1">
    <location>
        <begin position="1"/>
        <end position="28"/>
    </location>
</feature>
<organism evidence="3">
    <name type="scientific">uncultured Synechococcales cyanobacterium</name>
    <dbReference type="NCBI Taxonomy" id="1936017"/>
    <lineage>
        <taxon>Bacteria</taxon>
        <taxon>Bacillati</taxon>
        <taxon>Cyanobacteriota</taxon>
        <taxon>Cyanophyceae</taxon>
        <taxon>Synechococcales</taxon>
        <taxon>environmental samples</taxon>
    </lineage>
</organism>
<feature type="region of interest" description="Disordered" evidence="1">
    <location>
        <begin position="141"/>
        <end position="160"/>
    </location>
</feature>
<keyword evidence="2" id="KW-0812">Transmembrane</keyword>
<evidence type="ECO:0000256" key="2">
    <source>
        <dbReference type="SAM" id="Phobius"/>
    </source>
</evidence>
<dbReference type="AlphaFoldDB" id="A0A6J4VVC3"/>
<dbReference type="EMBL" id="CADCWO010000264">
    <property type="protein sequence ID" value="CAA9590450.1"/>
    <property type="molecule type" value="Genomic_DNA"/>
</dbReference>
<reference evidence="3" key="1">
    <citation type="submission" date="2020-02" db="EMBL/GenBank/DDBJ databases">
        <authorList>
            <person name="Meier V. D."/>
        </authorList>
    </citation>
    <scope>NUCLEOTIDE SEQUENCE</scope>
    <source>
        <strain evidence="3">AVDCRST_MAG81</strain>
    </source>
</reference>
<gene>
    <name evidence="3" type="ORF">AVDCRST_MAG81-5385</name>
</gene>
<name>A0A6J4VVC3_9CYAN</name>
<feature type="region of interest" description="Disordered" evidence="1">
    <location>
        <begin position="168"/>
        <end position="198"/>
    </location>
</feature>
<feature type="transmembrane region" description="Helical" evidence="2">
    <location>
        <begin position="112"/>
        <end position="134"/>
    </location>
</feature>
<evidence type="ECO:0000256" key="1">
    <source>
        <dbReference type="SAM" id="MobiDB-lite"/>
    </source>
</evidence>
<evidence type="ECO:0000313" key="3">
    <source>
        <dbReference type="EMBL" id="CAA9590450.1"/>
    </source>
</evidence>
<protein>
    <recommendedName>
        <fullName evidence="4">Zinc-finger domain-containing protein</fullName>
    </recommendedName>
</protein>
<sequence length="198" mass="21184">MSPTLPEGPQHPDSPASSSTPFTNPDPAMDALDILKRDRFELLSCYLDGEVTATERKEVESWLATDPEIQQLHTRLLKLRHGFQSLPVPVTSQSADKTASQVFARIDRRPKLGLILGIAGTAAAVFTGALTGVLPGGQTFSPQVAERAPQPPASNGPEDLMLALERPPVDIPTNPTAKPDQKAPGDAGLYFDPSEGIR</sequence>
<keyword evidence="2" id="KW-1133">Transmembrane helix</keyword>
<proteinExistence type="predicted"/>
<evidence type="ECO:0008006" key="4">
    <source>
        <dbReference type="Google" id="ProtNLM"/>
    </source>
</evidence>
<accession>A0A6J4VVC3</accession>
<keyword evidence="2" id="KW-0472">Membrane</keyword>